<dbReference type="EMBL" id="JAAKZF010000065">
    <property type="protein sequence ID" value="NGO54804.1"/>
    <property type="molecule type" value="Genomic_DNA"/>
</dbReference>
<sequence length="119" mass="12769">MFRKFLAVATIATFIAGPTIALSQALLSDQRDAIAHMANAAIADELCEMRVNQEVLNTAMVHVGLNLVDLEVEPYKSAFTDAAQEAQVSLEASGSQVVCDRLDTMYGATGQRILGLIAR</sequence>
<evidence type="ECO:0000313" key="3">
    <source>
        <dbReference type="Proteomes" id="UP001642900"/>
    </source>
</evidence>
<comment type="caution">
    <text evidence="2">The sequence shown here is derived from an EMBL/GenBank/DDBJ whole genome shotgun (WGS) entry which is preliminary data.</text>
</comment>
<gene>
    <name evidence="2" type="ORF">G6N73_27420</name>
</gene>
<organism evidence="2 3">
    <name type="scientific">Allomesorhizobium camelthorni</name>
    <dbReference type="NCBI Taxonomy" id="475069"/>
    <lineage>
        <taxon>Bacteria</taxon>
        <taxon>Pseudomonadati</taxon>
        <taxon>Pseudomonadota</taxon>
        <taxon>Alphaproteobacteria</taxon>
        <taxon>Hyphomicrobiales</taxon>
        <taxon>Phyllobacteriaceae</taxon>
        <taxon>Allomesorhizobium</taxon>
    </lineage>
</organism>
<dbReference type="Proteomes" id="UP001642900">
    <property type="component" value="Unassembled WGS sequence"/>
</dbReference>
<evidence type="ECO:0000256" key="1">
    <source>
        <dbReference type="SAM" id="SignalP"/>
    </source>
</evidence>
<reference evidence="2 3" key="1">
    <citation type="submission" date="2020-02" db="EMBL/GenBank/DDBJ databases">
        <title>Genome sequence of strain CCNWXJ40-4.</title>
        <authorList>
            <person name="Gao J."/>
            <person name="Sun J."/>
        </authorList>
    </citation>
    <scope>NUCLEOTIDE SEQUENCE [LARGE SCALE GENOMIC DNA]</scope>
    <source>
        <strain evidence="2 3">CCNWXJ 40-4</strain>
    </source>
</reference>
<feature type="signal peptide" evidence="1">
    <location>
        <begin position="1"/>
        <end position="21"/>
    </location>
</feature>
<keyword evidence="1" id="KW-0732">Signal</keyword>
<proteinExistence type="predicted"/>
<protein>
    <recommendedName>
        <fullName evidence="4">DUF5330 domain-containing protein</fullName>
    </recommendedName>
</protein>
<dbReference type="AlphaFoldDB" id="A0A6G4WJL3"/>
<keyword evidence="3" id="KW-1185">Reference proteome</keyword>
<evidence type="ECO:0008006" key="4">
    <source>
        <dbReference type="Google" id="ProtNLM"/>
    </source>
</evidence>
<dbReference type="RefSeq" id="WP_165033134.1">
    <property type="nucleotide sequence ID" value="NZ_JAAKZF010000065.1"/>
</dbReference>
<accession>A0A6G4WJL3</accession>
<evidence type="ECO:0000313" key="2">
    <source>
        <dbReference type="EMBL" id="NGO54804.1"/>
    </source>
</evidence>
<feature type="chain" id="PRO_5026187915" description="DUF5330 domain-containing protein" evidence="1">
    <location>
        <begin position="22"/>
        <end position="119"/>
    </location>
</feature>
<name>A0A6G4WJL3_9HYPH</name>